<dbReference type="InterPro" id="IPR050884">
    <property type="entry name" value="CNP_phosphodiesterase-III"/>
</dbReference>
<dbReference type="Pfam" id="PF20308">
    <property type="entry name" value="TPR-S"/>
    <property type="match status" value="1"/>
</dbReference>
<evidence type="ECO:0000256" key="4">
    <source>
        <dbReference type="ARBA" id="ARBA00025742"/>
    </source>
</evidence>
<keyword evidence="8" id="KW-1185">Reference proteome</keyword>
<comment type="caution">
    <text evidence="7">The sequence shown here is derived from an EMBL/GenBank/DDBJ whole genome shotgun (WGS) entry which is preliminary data.</text>
</comment>
<dbReference type="SUPFAM" id="SSF48452">
    <property type="entry name" value="TPR-like"/>
    <property type="match status" value="1"/>
</dbReference>
<dbReference type="InterPro" id="IPR046880">
    <property type="entry name" value="TPR-S"/>
</dbReference>
<keyword evidence="3" id="KW-0408">Iron</keyword>
<reference evidence="8" key="1">
    <citation type="journal article" date="2019" name="Int. J. Syst. Evol. Microbiol.">
        <title>The Global Catalogue of Microorganisms (GCM) 10K type strain sequencing project: providing services to taxonomists for standard genome sequencing and annotation.</title>
        <authorList>
            <consortium name="The Broad Institute Genomics Platform"/>
            <consortium name="The Broad Institute Genome Sequencing Center for Infectious Disease"/>
            <person name="Wu L."/>
            <person name="Ma J."/>
        </authorList>
    </citation>
    <scope>NUCLEOTIDE SEQUENCE [LARGE SCALE GENOMIC DNA]</scope>
    <source>
        <strain evidence="8">FCH27</strain>
    </source>
</reference>
<sequence>MSRSRLFFIMPFGVRQAGEPPGEHDFDDFYHRLLRPLAIREGWEPLRIDEVVTPGLVTTQALQEILTADLVVADVSSPNGNVYYELGVRQAIAPTGTVLVAVSGTVLPFDIANQRVLFYQKDFENDTAFAHAFADALREWDGGATQSSPVRSALEQLALVAQGPQVDPANFERELNLKIGRAQNHEQLIAVWHWAQKFSPLPTSGLLALAEGFADANDYTQALEVMTLASTSNPDYEILRMRGFYLRHLDDLESAAEEFQRALELNPNDPETLGMLGGVYKRTGNYSQALNCYRRGVALSPRNLYMLVNEAALAILESPGNPQGGVGLYEALLEFVSLDPRLTEDSWASLVRAEAMFAIGDESGFRKELAEAQRQGARPQDVRSVADQLALLGSAGYQSEMAARLEGVARGIAEDQRSGTQAKPALEKAYGLSEARRLVVHLSDPHFGSIMRDGRAIEMHRFFDGENSVRLSAELVVEIRRAANAGNYKPEDISIVVSGDLTYQATVAEFKLVEAFLQELCQELSLQRQQIILVPGNHDVDWRLAAIDVTHRFDNYLTFVRRFYGKELFEKLFPLIAWDFDIATDRPPANNIVLFSVHGPLAFVGLNSCVFETDQDHYGFVGLRQLDLASGLLEQAPREAIKIAVMHHHLHPFPEVLEAREGSDVWLDLSTVRDAGIVEQRLEQLGIDVVLHGHKHKPQLRETLVRHRMDTQGSTERKLVVSGAGSVGVNSRELEHSESNHFALVEVLRSRREADAEFLRVEWREMSYLPGANWATQQRWVING</sequence>
<dbReference type="InterPro" id="IPR011990">
    <property type="entry name" value="TPR-like_helical_dom_sf"/>
</dbReference>
<dbReference type="RefSeq" id="WP_255890336.1">
    <property type="nucleotide sequence ID" value="NZ_JAFMZM010000003.1"/>
</dbReference>
<keyword evidence="2" id="KW-0378">Hydrolase</keyword>
<evidence type="ECO:0000256" key="5">
    <source>
        <dbReference type="PROSITE-ProRule" id="PRU00339"/>
    </source>
</evidence>
<dbReference type="InterPro" id="IPR004843">
    <property type="entry name" value="Calcineurin-like_PHP"/>
</dbReference>
<keyword evidence="5" id="KW-0802">TPR repeat</keyword>
<dbReference type="PANTHER" id="PTHR42988">
    <property type="entry name" value="PHOSPHOHYDROLASE"/>
    <property type="match status" value="1"/>
</dbReference>
<comment type="similarity">
    <text evidence="4">Belongs to the cyclic nucleotide phosphodiesterase class-III family.</text>
</comment>
<evidence type="ECO:0000256" key="3">
    <source>
        <dbReference type="ARBA" id="ARBA00023004"/>
    </source>
</evidence>
<dbReference type="Gene3D" id="3.60.21.10">
    <property type="match status" value="1"/>
</dbReference>
<feature type="domain" description="Calcineurin-like phosphoesterase" evidence="6">
    <location>
        <begin position="439"/>
        <end position="698"/>
    </location>
</feature>
<evidence type="ECO:0000313" key="8">
    <source>
        <dbReference type="Proteomes" id="UP001596524"/>
    </source>
</evidence>
<evidence type="ECO:0000259" key="6">
    <source>
        <dbReference type="Pfam" id="PF00149"/>
    </source>
</evidence>
<evidence type="ECO:0000256" key="2">
    <source>
        <dbReference type="ARBA" id="ARBA00022801"/>
    </source>
</evidence>
<gene>
    <name evidence="7" type="ORF">ACFQO6_01310</name>
</gene>
<proteinExistence type="inferred from homology"/>
<dbReference type="Pfam" id="PF00149">
    <property type="entry name" value="Metallophos"/>
    <property type="match status" value="1"/>
</dbReference>
<dbReference type="Gene3D" id="1.25.40.10">
    <property type="entry name" value="Tetratricopeptide repeat domain"/>
    <property type="match status" value="1"/>
</dbReference>
<dbReference type="InterPro" id="IPR029052">
    <property type="entry name" value="Metallo-depent_PP-like"/>
</dbReference>
<protein>
    <submittedName>
        <fullName evidence="7">Tetratricopeptide repeat protein</fullName>
    </submittedName>
</protein>
<dbReference type="PANTHER" id="PTHR42988:SF2">
    <property type="entry name" value="CYCLIC NUCLEOTIDE PHOSPHODIESTERASE CBUA0032-RELATED"/>
    <property type="match status" value="1"/>
</dbReference>
<dbReference type="EMBL" id="JBHTCH010000001">
    <property type="protein sequence ID" value="MFC7358889.1"/>
    <property type="molecule type" value="Genomic_DNA"/>
</dbReference>
<feature type="repeat" description="TPR" evidence="5">
    <location>
        <begin position="270"/>
        <end position="303"/>
    </location>
</feature>
<dbReference type="SUPFAM" id="SSF56300">
    <property type="entry name" value="Metallo-dependent phosphatases"/>
    <property type="match status" value="1"/>
</dbReference>
<accession>A0ABW2MVC6</accession>
<dbReference type="SMART" id="SM00028">
    <property type="entry name" value="TPR"/>
    <property type="match status" value="2"/>
</dbReference>
<dbReference type="InterPro" id="IPR019734">
    <property type="entry name" value="TPR_rpt"/>
</dbReference>
<organism evidence="7 8">
    <name type="scientific">Nocardioides astragali</name>
    <dbReference type="NCBI Taxonomy" id="1776736"/>
    <lineage>
        <taxon>Bacteria</taxon>
        <taxon>Bacillati</taxon>
        <taxon>Actinomycetota</taxon>
        <taxon>Actinomycetes</taxon>
        <taxon>Propionibacteriales</taxon>
        <taxon>Nocardioidaceae</taxon>
        <taxon>Nocardioides</taxon>
    </lineage>
</organism>
<name>A0ABW2MVC6_9ACTN</name>
<dbReference type="PROSITE" id="PS50005">
    <property type="entry name" value="TPR"/>
    <property type="match status" value="2"/>
</dbReference>
<evidence type="ECO:0000313" key="7">
    <source>
        <dbReference type="EMBL" id="MFC7358889.1"/>
    </source>
</evidence>
<keyword evidence="1" id="KW-0479">Metal-binding</keyword>
<dbReference type="Proteomes" id="UP001596524">
    <property type="component" value="Unassembled WGS sequence"/>
</dbReference>
<evidence type="ECO:0000256" key="1">
    <source>
        <dbReference type="ARBA" id="ARBA00022723"/>
    </source>
</evidence>
<feature type="repeat" description="TPR" evidence="5">
    <location>
        <begin position="236"/>
        <end position="269"/>
    </location>
</feature>